<name>A0A5B7HV31_PORTR</name>
<reference evidence="2 3" key="1">
    <citation type="submission" date="2019-05" db="EMBL/GenBank/DDBJ databases">
        <title>Another draft genome of Portunus trituberculatus and its Hox gene families provides insights of decapod evolution.</title>
        <authorList>
            <person name="Jeong J.-H."/>
            <person name="Song I."/>
            <person name="Kim S."/>
            <person name="Choi T."/>
            <person name="Kim D."/>
            <person name="Ryu S."/>
            <person name="Kim W."/>
        </authorList>
    </citation>
    <scope>NUCLEOTIDE SEQUENCE [LARGE SCALE GENOMIC DNA]</scope>
    <source>
        <tissue evidence="2">Muscle</tissue>
    </source>
</reference>
<feature type="compositionally biased region" description="Basic residues" evidence="1">
    <location>
        <begin position="15"/>
        <end position="26"/>
    </location>
</feature>
<keyword evidence="3" id="KW-1185">Reference proteome</keyword>
<dbReference type="EMBL" id="VSRR010037193">
    <property type="protein sequence ID" value="MPC73635.1"/>
    <property type="molecule type" value="Genomic_DNA"/>
</dbReference>
<gene>
    <name evidence="2" type="ORF">E2C01_067971</name>
</gene>
<dbReference type="Proteomes" id="UP000324222">
    <property type="component" value="Unassembled WGS sequence"/>
</dbReference>
<organism evidence="2 3">
    <name type="scientific">Portunus trituberculatus</name>
    <name type="common">Swimming crab</name>
    <name type="synonym">Neptunus trituberculatus</name>
    <dbReference type="NCBI Taxonomy" id="210409"/>
    <lineage>
        <taxon>Eukaryota</taxon>
        <taxon>Metazoa</taxon>
        <taxon>Ecdysozoa</taxon>
        <taxon>Arthropoda</taxon>
        <taxon>Crustacea</taxon>
        <taxon>Multicrustacea</taxon>
        <taxon>Malacostraca</taxon>
        <taxon>Eumalacostraca</taxon>
        <taxon>Eucarida</taxon>
        <taxon>Decapoda</taxon>
        <taxon>Pleocyemata</taxon>
        <taxon>Brachyura</taxon>
        <taxon>Eubrachyura</taxon>
        <taxon>Portunoidea</taxon>
        <taxon>Portunidae</taxon>
        <taxon>Portuninae</taxon>
        <taxon>Portunus</taxon>
    </lineage>
</organism>
<feature type="region of interest" description="Disordered" evidence="1">
    <location>
        <begin position="1"/>
        <end position="26"/>
    </location>
</feature>
<feature type="region of interest" description="Disordered" evidence="1">
    <location>
        <begin position="68"/>
        <end position="94"/>
    </location>
</feature>
<proteinExistence type="predicted"/>
<sequence>MGRRSLSKYGPLHHTTPRHGTPHHITQRKNIRAACRRGITHLLQDEHLHAFLSFKATAFPFPGRLSATATASRRPRVSDRRAGTVRTAGLLMAG</sequence>
<comment type="caution">
    <text evidence="2">The sequence shown here is derived from an EMBL/GenBank/DDBJ whole genome shotgun (WGS) entry which is preliminary data.</text>
</comment>
<evidence type="ECO:0000313" key="2">
    <source>
        <dbReference type="EMBL" id="MPC73635.1"/>
    </source>
</evidence>
<evidence type="ECO:0000313" key="3">
    <source>
        <dbReference type="Proteomes" id="UP000324222"/>
    </source>
</evidence>
<evidence type="ECO:0000256" key="1">
    <source>
        <dbReference type="SAM" id="MobiDB-lite"/>
    </source>
</evidence>
<protein>
    <submittedName>
        <fullName evidence="2">Uncharacterized protein</fullName>
    </submittedName>
</protein>
<dbReference type="AlphaFoldDB" id="A0A5B7HV31"/>
<accession>A0A5B7HV31</accession>